<reference evidence="7" key="1">
    <citation type="journal article" date="2014" name="Int. J. Syst. Evol. Microbiol.">
        <title>Complete genome sequence of Corynebacterium casei LMG S-19264T (=DSM 44701T), isolated from a smear-ripened cheese.</title>
        <authorList>
            <consortium name="US DOE Joint Genome Institute (JGI-PGF)"/>
            <person name="Walter F."/>
            <person name="Albersmeier A."/>
            <person name="Kalinowski J."/>
            <person name="Ruckert C."/>
        </authorList>
    </citation>
    <scope>NUCLEOTIDE SEQUENCE</scope>
    <source>
        <strain evidence="7">VKM B-2347</strain>
    </source>
</reference>
<organism evidence="7 8">
    <name type="scientific">Hansschlegelia plantiphila</name>
    <dbReference type="NCBI Taxonomy" id="374655"/>
    <lineage>
        <taxon>Bacteria</taxon>
        <taxon>Pseudomonadati</taxon>
        <taxon>Pseudomonadota</taxon>
        <taxon>Alphaproteobacteria</taxon>
        <taxon>Hyphomicrobiales</taxon>
        <taxon>Methylopilaceae</taxon>
        <taxon>Hansschlegelia</taxon>
    </lineage>
</organism>
<dbReference type="PANTHER" id="PTHR37422:SF17">
    <property type="entry name" value="O-ANTIGEN LIGASE"/>
    <property type="match status" value="1"/>
</dbReference>
<dbReference type="Pfam" id="PF04932">
    <property type="entry name" value="Wzy_C"/>
    <property type="match status" value="1"/>
</dbReference>
<dbReference type="GO" id="GO:0016020">
    <property type="term" value="C:membrane"/>
    <property type="evidence" value="ECO:0007669"/>
    <property type="project" value="UniProtKB-SubCell"/>
</dbReference>
<feature type="transmembrane region" description="Helical" evidence="5">
    <location>
        <begin position="207"/>
        <end position="223"/>
    </location>
</feature>
<feature type="transmembrane region" description="Helical" evidence="5">
    <location>
        <begin position="229"/>
        <end position="246"/>
    </location>
</feature>
<comment type="caution">
    <text evidence="7">The sequence shown here is derived from an EMBL/GenBank/DDBJ whole genome shotgun (WGS) entry which is preliminary data.</text>
</comment>
<evidence type="ECO:0000256" key="2">
    <source>
        <dbReference type="ARBA" id="ARBA00022692"/>
    </source>
</evidence>
<evidence type="ECO:0000256" key="4">
    <source>
        <dbReference type="ARBA" id="ARBA00023136"/>
    </source>
</evidence>
<evidence type="ECO:0000313" key="8">
    <source>
        <dbReference type="Proteomes" id="UP001143372"/>
    </source>
</evidence>
<dbReference type="AlphaFoldDB" id="A0A9W6J115"/>
<evidence type="ECO:0000313" key="7">
    <source>
        <dbReference type="EMBL" id="GLK68836.1"/>
    </source>
</evidence>
<feature type="transmembrane region" description="Helical" evidence="5">
    <location>
        <begin position="356"/>
        <end position="381"/>
    </location>
</feature>
<protein>
    <recommendedName>
        <fullName evidence="6">O-antigen ligase-related domain-containing protein</fullName>
    </recommendedName>
</protein>
<feature type="transmembrane region" description="Helical" evidence="5">
    <location>
        <begin position="21"/>
        <end position="41"/>
    </location>
</feature>
<feature type="transmembrane region" description="Helical" evidence="5">
    <location>
        <begin position="61"/>
        <end position="81"/>
    </location>
</feature>
<evidence type="ECO:0000256" key="5">
    <source>
        <dbReference type="SAM" id="Phobius"/>
    </source>
</evidence>
<gene>
    <name evidence="7" type="ORF">GCM10008179_24740</name>
</gene>
<keyword evidence="4 5" id="KW-0472">Membrane</keyword>
<keyword evidence="8" id="KW-1185">Reference proteome</keyword>
<dbReference type="RefSeq" id="WP_271169051.1">
    <property type="nucleotide sequence ID" value="NZ_BSFI01000008.1"/>
</dbReference>
<name>A0A9W6J115_9HYPH</name>
<feature type="transmembrane region" description="Helical" evidence="5">
    <location>
        <begin position="119"/>
        <end position="138"/>
    </location>
</feature>
<evidence type="ECO:0000256" key="1">
    <source>
        <dbReference type="ARBA" id="ARBA00004141"/>
    </source>
</evidence>
<feature type="transmembrane region" description="Helical" evidence="5">
    <location>
        <begin position="88"/>
        <end position="107"/>
    </location>
</feature>
<feature type="transmembrane region" description="Helical" evidence="5">
    <location>
        <begin position="417"/>
        <end position="434"/>
    </location>
</feature>
<reference evidence="7" key="2">
    <citation type="submission" date="2023-01" db="EMBL/GenBank/DDBJ databases">
        <authorList>
            <person name="Sun Q."/>
            <person name="Evtushenko L."/>
        </authorList>
    </citation>
    <scope>NUCLEOTIDE SEQUENCE</scope>
    <source>
        <strain evidence="7">VKM B-2347</strain>
    </source>
</reference>
<keyword evidence="2 5" id="KW-0812">Transmembrane</keyword>
<dbReference type="Proteomes" id="UP001143372">
    <property type="component" value="Unassembled WGS sequence"/>
</dbReference>
<feature type="domain" description="O-antigen ligase-related" evidence="6">
    <location>
        <begin position="213"/>
        <end position="367"/>
    </location>
</feature>
<feature type="transmembrane region" description="Helical" evidence="5">
    <location>
        <begin position="253"/>
        <end position="275"/>
    </location>
</feature>
<proteinExistence type="predicted"/>
<sequence>MSDAAITAGLASAGRRPAAAVGWRGALHLGLFVAFLAYVFIGTQPLADPSAAADRVDGSPLDRFVVLGMVFLALAALAANLREAGRMALRNPGLIAVVGFCLLSVVWSDYPDLTIRRAMLLVFLTIAAAGIAVGVTDLRRFHTTLVVALTTVVILNLLVTAAAPSRAITDLGVRGIYTQKNVAGIVSMIAVVVAATWALGARRRRSVVLGLCAIVPAAAFLAISRSKTSIGLTVLALALLAVFALAEKIGARFVLAVVLLLSLALAAALLTLAAFDFDKTQLAIALFGDATFTGRDELWAFALNAAHERTWLGHGYGAFWDVGPGNDPLLRMDPGSWLGDIASGEINQAHNGYLELWLHIGLPAMIVAALVVAWGAARGVALAARRSIGRPERAAIGALALLLVLHLLHNLTEATLFMRGIAFCNVALLALLVLSRCRDIASADDLVRVRNPVPDRTLGSAR</sequence>
<dbReference type="EMBL" id="BSFI01000008">
    <property type="protein sequence ID" value="GLK68836.1"/>
    <property type="molecule type" value="Genomic_DNA"/>
</dbReference>
<feature type="transmembrane region" description="Helical" evidence="5">
    <location>
        <begin position="145"/>
        <end position="162"/>
    </location>
</feature>
<dbReference type="InterPro" id="IPR051533">
    <property type="entry name" value="WaaL-like"/>
</dbReference>
<keyword evidence="3 5" id="KW-1133">Transmembrane helix</keyword>
<dbReference type="InterPro" id="IPR007016">
    <property type="entry name" value="O-antigen_ligase-rel_domated"/>
</dbReference>
<dbReference type="PANTHER" id="PTHR37422">
    <property type="entry name" value="TEICHURONIC ACID BIOSYNTHESIS PROTEIN TUAE"/>
    <property type="match status" value="1"/>
</dbReference>
<evidence type="ECO:0000256" key="3">
    <source>
        <dbReference type="ARBA" id="ARBA00022989"/>
    </source>
</evidence>
<feature type="transmembrane region" description="Helical" evidence="5">
    <location>
        <begin position="393"/>
        <end position="411"/>
    </location>
</feature>
<accession>A0A9W6J115</accession>
<feature type="transmembrane region" description="Helical" evidence="5">
    <location>
        <begin position="182"/>
        <end position="200"/>
    </location>
</feature>
<evidence type="ECO:0000259" key="6">
    <source>
        <dbReference type="Pfam" id="PF04932"/>
    </source>
</evidence>
<comment type="subcellular location">
    <subcellularLocation>
        <location evidence="1">Membrane</location>
        <topology evidence="1">Multi-pass membrane protein</topology>
    </subcellularLocation>
</comment>